<evidence type="ECO:0000256" key="1">
    <source>
        <dbReference type="ARBA" id="ARBA00023242"/>
    </source>
</evidence>
<dbReference type="InterPro" id="IPR021858">
    <property type="entry name" value="Fun_TF"/>
</dbReference>
<reference evidence="3" key="1">
    <citation type="journal article" date="2013" name="New Phytol.">
        <title>Comparative genomic and transcriptomic analyses reveal the hemibiotrophic stage shift of Colletotrichum fungi.</title>
        <authorList>
            <person name="Gan P."/>
            <person name="Ikeda K."/>
            <person name="Irieda H."/>
            <person name="Narusaka M."/>
            <person name="O'Connell R.J."/>
            <person name="Narusaka Y."/>
            <person name="Takano Y."/>
            <person name="Kubo Y."/>
            <person name="Shirasu K."/>
        </authorList>
    </citation>
    <scope>NUCLEOTIDE SEQUENCE [LARGE SCALE GENOMIC DNA]</scope>
    <source>
        <strain evidence="3">104-T / ATCC 96160 / CBS 514.97 / LARS 414 / MAFF 240422</strain>
    </source>
</reference>
<reference evidence="3" key="2">
    <citation type="journal article" date="2019" name="Mol. Plant Microbe Interact.">
        <title>Genome sequence resources for four phytopathogenic fungi from the Colletotrichum orbiculare species complex.</title>
        <authorList>
            <person name="Gan P."/>
            <person name="Tsushima A."/>
            <person name="Narusaka M."/>
            <person name="Narusaka Y."/>
            <person name="Takano Y."/>
            <person name="Kubo Y."/>
            <person name="Shirasu K."/>
        </authorList>
    </citation>
    <scope>GENOME REANNOTATION</scope>
    <source>
        <strain evidence="3">104-T / ATCC 96160 / CBS 514.97 / LARS 414 / MAFF 240422</strain>
    </source>
</reference>
<name>A0A484FQZ2_COLOR</name>
<evidence type="ECO:0000313" key="2">
    <source>
        <dbReference type="EMBL" id="TDZ20422.1"/>
    </source>
</evidence>
<dbReference type="InterPro" id="IPR053175">
    <property type="entry name" value="DHMBA_Reg_Transcription_Factor"/>
</dbReference>
<dbReference type="PANTHER" id="PTHR38791:SF5">
    <property type="entry name" value="TRANSCRIPTION FACTOR DBAG-RELATED"/>
    <property type="match status" value="1"/>
</dbReference>
<comment type="caution">
    <text evidence="2">The sequence shown here is derived from an EMBL/GenBank/DDBJ whole genome shotgun (WGS) entry which is preliminary data.</text>
</comment>
<sequence length="338" mass="38221">MAAMSNIVDAPHVVVRAREKYCLALKETNKALRHPIQVTADSTLTAVLLLGLFETIAFDGWKNYHIWATHIQGATALLQLRGTHQFTHELGIQLYLLFRNRLIQACIQQGIRVPSALTEVNSNFERNRVVGPYNSIQPVSLASIGFRIVDLCADIKSHVLTDSRTICHFALDIKANLKAWADLRSETFFEISTAREAANIYFEDKKHVYSSVWGAQLWNSWRSLGILINQIILDSLDHLLLHNQEIEHDVYSEALYSLRNLSQDVCISTPNLASSPRAPTMIWPLYIVLQEARNVETVRSWAATQLQGIKTYMGIKQAAVLAADTWRESLTPHFNIFA</sequence>
<evidence type="ECO:0000313" key="3">
    <source>
        <dbReference type="Proteomes" id="UP000014480"/>
    </source>
</evidence>
<organism evidence="2 3">
    <name type="scientific">Colletotrichum orbiculare (strain 104-T / ATCC 96160 / CBS 514.97 / LARS 414 / MAFF 240422)</name>
    <name type="common">Cucumber anthracnose fungus</name>
    <name type="synonym">Colletotrichum lagenarium</name>
    <dbReference type="NCBI Taxonomy" id="1213857"/>
    <lineage>
        <taxon>Eukaryota</taxon>
        <taxon>Fungi</taxon>
        <taxon>Dikarya</taxon>
        <taxon>Ascomycota</taxon>
        <taxon>Pezizomycotina</taxon>
        <taxon>Sordariomycetes</taxon>
        <taxon>Hypocreomycetidae</taxon>
        <taxon>Glomerellales</taxon>
        <taxon>Glomerellaceae</taxon>
        <taxon>Colletotrichum</taxon>
        <taxon>Colletotrichum orbiculare species complex</taxon>
    </lineage>
</organism>
<keyword evidence="3" id="KW-1185">Reference proteome</keyword>
<dbReference type="AlphaFoldDB" id="A0A484FQZ2"/>
<proteinExistence type="predicted"/>
<gene>
    <name evidence="2" type="ORF">Cob_v006539</name>
</gene>
<dbReference type="Pfam" id="PF11951">
    <property type="entry name" value="Fungal_trans_2"/>
    <property type="match status" value="1"/>
</dbReference>
<keyword evidence="1" id="KW-0539">Nucleus</keyword>
<protein>
    <submittedName>
        <fullName evidence="2">Uncharacterized protein</fullName>
    </submittedName>
</protein>
<dbReference type="EMBL" id="AMCV02000017">
    <property type="protein sequence ID" value="TDZ20422.1"/>
    <property type="molecule type" value="Genomic_DNA"/>
</dbReference>
<dbReference type="OrthoDB" id="4220372at2759"/>
<dbReference type="STRING" id="1213857.A0A484FQZ2"/>
<dbReference type="PANTHER" id="PTHR38791">
    <property type="entry name" value="ZN(II)2CYS6 TRANSCRIPTION FACTOR (EUROFUNG)-RELATED-RELATED"/>
    <property type="match status" value="1"/>
</dbReference>
<dbReference type="Proteomes" id="UP000014480">
    <property type="component" value="Unassembled WGS sequence"/>
</dbReference>
<accession>A0A484FQZ2</accession>